<evidence type="ECO:0000259" key="8">
    <source>
        <dbReference type="Pfam" id="PF01555"/>
    </source>
</evidence>
<dbReference type="InterPro" id="IPR002052">
    <property type="entry name" value="DNA_methylase_N6_adenine_CS"/>
</dbReference>
<dbReference type="Proteomes" id="UP000245533">
    <property type="component" value="Unassembled WGS sequence"/>
</dbReference>
<comment type="catalytic activity">
    <reaction evidence="6">
        <text>a 2'-deoxyadenosine in DNA + S-adenosyl-L-methionine = an N(6)-methyl-2'-deoxyadenosine in DNA + S-adenosyl-L-homocysteine + H(+)</text>
        <dbReference type="Rhea" id="RHEA:15197"/>
        <dbReference type="Rhea" id="RHEA-COMP:12418"/>
        <dbReference type="Rhea" id="RHEA-COMP:12419"/>
        <dbReference type="ChEBI" id="CHEBI:15378"/>
        <dbReference type="ChEBI" id="CHEBI:57856"/>
        <dbReference type="ChEBI" id="CHEBI:59789"/>
        <dbReference type="ChEBI" id="CHEBI:90615"/>
        <dbReference type="ChEBI" id="CHEBI:90616"/>
        <dbReference type="EC" id="2.1.1.72"/>
    </reaction>
</comment>
<dbReference type="EMBL" id="QGGB01000007">
    <property type="protein sequence ID" value="PWN06391.1"/>
    <property type="molecule type" value="Genomic_DNA"/>
</dbReference>
<dbReference type="InterPro" id="IPR002941">
    <property type="entry name" value="DNA_methylase_N4/N6"/>
</dbReference>
<proteinExistence type="inferred from homology"/>
<comment type="similarity">
    <text evidence="1">Belongs to the N(4)/N(6)-methyltransferase family.</text>
</comment>
<accession>A0A316TRY3</accession>
<sequence>MTEKDGESKDLVAENIEKLKQLFPEIVTDGKVDFETLEEVLGEFKEDSKERYSFTWNGKSKARKLAMTPSRGTLRPAPEESVNWDSTENLFIEGDNLEVLKLLQRSYHGKVKMIYIDPPYNTGNDFVYPDDYGDNIRNYLKITGQVDREGKKVSSNPEYSGRYHTDWLNMMFPRLLLARELLTQDGCIFISIDDNELFNLINVCNQVFGDSNFVANIVWRKKYGIQNDAKHFSTSHEYLICYAKNSESFSPTLLPRTEKQNSRYSNPDNDPRGPWKSSDLSVGRVTEKDIYEITTPSGRKVAPPEGNSWRYSKDKFQELVDDNRIWFGEDGSNVPSIKRFLSEVKQGITPTTFWDYDEVGHTDGSNKALKELFQGKQVFDYPKPVDYMKKIIHVGTKKDDLILDFFAGSASLAEACLYKNINDDGNRRFILVQLPEEIEEKSEAYKLGYKTISEIAKDRIRKVINIIDESNEKNNHKNGFKSLKLDESNIKAWDPNFEQVQLSIEDSIENIKPDRSEQDVLYEILLKYGLDLALPIEEKEIGGSKVFVAGAGALFICLAPKIDLVVVEGIAKQKEELEPELTRVVFRDSGFKDDVIKTNAVQILKQHGIEDVRSI</sequence>
<dbReference type="PROSITE" id="PS00092">
    <property type="entry name" value="N6_MTASE"/>
    <property type="match status" value="1"/>
</dbReference>
<evidence type="ECO:0000256" key="4">
    <source>
        <dbReference type="ARBA" id="ARBA00022679"/>
    </source>
</evidence>
<gene>
    <name evidence="9" type="ORF">DDZ15_09735</name>
</gene>
<evidence type="ECO:0000256" key="2">
    <source>
        <dbReference type="ARBA" id="ARBA00011900"/>
    </source>
</evidence>
<evidence type="ECO:0000256" key="6">
    <source>
        <dbReference type="ARBA" id="ARBA00047942"/>
    </source>
</evidence>
<dbReference type="GO" id="GO:0003677">
    <property type="term" value="F:DNA binding"/>
    <property type="evidence" value="ECO:0007669"/>
    <property type="project" value="InterPro"/>
</dbReference>
<dbReference type="EC" id="2.1.1.72" evidence="2"/>
<dbReference type="GO" id="GO:0009007">
    <property type="term" value="F:site-specific DNA-methyltransferase (adenine-specific) activity"/>
    <property type="evidence" value="ECO:0007669"/>
    <property type="project" value="UniProtKB-EC"/>
</dbReference>
<organism evidence="9 10">
    <name type="scientific">Rhodohalobacter mucosus</name>
    <dbReference type="NCBI Taxonomy" id="2079485"/>
    <lineage>
        <taxon>Bacteria</taxon>
        <taxon>Pseudomonadati</taxon>
        <taxon>Balneolota</taxon>
        <taxon>Balneolia</taxon>
        <taxon>Balneolales</taxon>
        <taxon>Balneolaceae</taxon>
        <taxon>Rhodohalobacter</taxon>
    </lineage>
</organism>
<evidence type="ECO:0000313" key="10">
    <source>
        <dbReference type="Proteomes" id="UP000245533"/>
    </source>
</evidence>
<evidence type="ECO:0000256" key="5">
    <source>
        <dbReference type="ARBA" id="ARBA00022691"/>
    </source>
</evidence>
<reference evidence="9 10" key="1">
    <citation type="submission" date="2018-05" db="EMBL/GenBank/DDBJ databases">
        <title>Rhodohalobacter halophilus gen. nov., sp. nov., a moderately halophilic member of the family Balneolaceae.</title>
        <authorList>
            <person name="Liu Z.-W."/>
        </authorList>
    </citation>
    <scope>NUCLEOTIDE SEQUENCE [LARGE SCALE GENOMIC DNA]</scope>
    <source>
        <strain evidence="9 10">8A47</strain>
    </source>
</reference>
<dbReference type="PRINTS" id="PR00506">
    <property type="entry name" value="D21N6MTFRASE"/>
</dbReference>
<feature type="region of interest" description="Disordered" evidence="7">
    <location>
        <begin position="256"/>
        <end position="280"/>
    </location>
</feature>
<dbReference type="InterPro" id="IPR029063">
    <property type="entry name" value="SAM-dependent_MTases_sf"/>
</dbReference>
<dbReference type="GO" id="GO:0032259">
    <property type="term" value="P:methylation"/>
    <property type="evidence" value="ECO:0007669"/>
    <property type="project" value="UniProtKB-KW"/>
</dbReference>
<keyword evidence="5" id="KW-0949">S-adenosyl-L-methionine</keyword>
<feature type="domain" description="DNA methylase N-4/N-6" evidence="8">
    <location>
        <begin position="111"/>
        <end position="440"/>
    </location>
</feature>
<dbReference type="Gene3D" id="3.40.50.150">
    <property type="entry name" value="Vaccinia Virus protein VP39"/>
    <property type="match status" value="1"/>
</dbReference>
<dbReference type="PIRSF" id="PIRSF015855">
    <property type="entry name" value="TypeIII_Mtase_mKpnI"/>
    <property type="match status" value="1"/>
</dbReference>
<name>A0A316TRY3_9BACT</name>
<comment type="caution">
    <text evidence="9">The sequence shown here is derived from an EMBL/GenBank/DDBJ whole genome shotgun (WGS) entry which is preliminary data.</text>
</comment>
<dbReference type="OrthoDB" id="9800801at2"/>
<evidence type="ECO:0000256" key="7">
    <source>
        <dbReference type="SAM" id="MobiDB-lite"/>
    </source>
</evidence>
<evidence type="ECO:0000313" key="9">
    <source>
        <dbReference type="EMBL" id="PWN06391.1"/>
    </source>
</evidence>
<dbReference type="SUPFAM" id="SSF53335">
    <property type="entry name" value="S-adenosyl-L-methionine-dependent methyltransferases"/>
    <property type="match status" value="1"/>
</dbReference>
<keyword evidence="10" id="KW-1185">Reference proteome</keyword>
<evidence type="ECO:0000256" key="3">
    <source>
        <dbReference type="ARBA" id="ARBA00022603"/>
    </source>
</evidence>
<evidence type="ECO:0000256" key="1">
    <source>
        <dbReference type="ARBA" id="ARBA00006594"/>
    </source>
</evidence>
<dbReference type="GO" id="GO:0008170">
    <property type="term" value="F:N-methyltransferase activity"/>
    <property type="evidence" value="ECO:0007669"/>
    <property type="project" value="InterPro"/>
</dbReference>
<dbReference type="InterPro" id="IPR002295">
    <property type="entry name" value="N4/N6-MTase_EcoPI_Mod-like"/>
</dbReference>
<keyword evidence="3 9" id="KW-0489">Methyltransferase</keyword>
<keyword evidence="4 9" id="KW-0808">Transferase</keyword>
<dbReference type="AlphaFoldDB" id="A0A316TRY3"/>
<protein>
    <recommendedName>
        <fullName evidence="2">site-specific DNA-methyltransferase (adenine-specific)</fullName>
        <ecNumber evidence="2">2.1.1.72</ecNumber>
    </recommendedName>
</protein>
<dbReference type="Pfam" id="PF01555">
    <property type="entry name" value="N6_N4_Mtase"/>
    <property type="match status" value="1"/>
</dbReference>